<sequence length="44" mass="5068">MKIDQEMLENLGAKSVWDETGESVEMASLWEEQPTVLVFVRHFG</sequence>
<dbReference type="EMBL" id="BEXT01000001">
    <property type="protein sequence ID" value="GBC60460.1"/>
    <property type="molecule type" value="Genomic_DNA"/>
</dbReference>
<protein>
    <submittedName>
        <fullName evidence="1">Uncharacterized protein</fullName>
    </submittedName>
</protein>
<proteinExistence type="predicted"/>
<organism evidence="1 2">
    <name type="scientific">Desulfonema ishimotonii</name>
    <dbReference type="NCBI Taxonomy" id="45657"/>
    <lineage>
        <taxon>Bacteria</taxon>
        <taxon>Pseudomonadati</taxon>
        <taxon>Thermodesulfobacteriota</taxon>
        <taxon>Desulfobacteria</taxon>
        <taxon>Desulfobacterales</taxon>
        <taxon>Desulfococcaceae</taxon>
        <taxon>Desulfonema</taxon>
    </lineage>
</organism>
<evidence type="ECO:0000313" key="1">
    <source>
        <dbReference type="EMBL" id="GBC60460.1"/>
    </source>
</evidence>
<name>A0A401FU30_9BACT</name>
<reference evidence="2" key="2">
    <citation type="submission" date="2019-01" db="EMBL/GenBank/DDBJ databases">
        <title>Genome sequence of Desulfonema ishimotonii strain Tokyo 01.</title>
        <authorList>
            <person name="Fukui M."/>
        </authorList>
    </citation>
    <scope>NUCLEOTIDE SEQUENCE [LARGE SCALE GENOMIC DNA]</scope>
    <source>
        <strain evidence="2">Tokyo 01</strain>
    </source>
</reference>
<gene>
    <name evidence="1" type="ORF">DENIS_1413</name>
</gene>
<keyword evidence="2" id="KW-1185">Reference proteome</keyword>
<dbReference type="AlphaFoldDB" id="A0A401FU30"/>
<accession>A0A401FU30</accession>
<reference evidence="2" key="1">
    <citation type="submission" date="2017-11" db="EMBL/GenBank/DDBJ databases">
        <authorList>
            <person name="Watanabe M."/>
            <person name="Kojima H."/>
        </authorList>
    </citation>
    <scope>NUCLEOTIDE SEQUENCE [LARGE SCALE GENOMIC DNA]</scope>
    <source>
        <strain evidence="2">Tokyo 01</strain>
    </source>
</reference>
<evidence type="ECO:0000313" key="2">
    <source>
        <dbReference type="Proteomes" id="UP000288096"/>
    </source>
</evidence>
<dbReference type="Proteomes" id="UP000288096">
    <property type="component" value="Unassembled WGS sequence"/>
</dbReference>
<comment type="caution">
    <text evidence="1">The sequence shown here is derived from an EMBL/GenBank/DDBJ whole genome shotgun (WGS) entry which is preliminary data.</text>
</comment>